<sequence length="336" mass="36240">MEKLSATVWDWFATGQWLVPAGKLAVAAVIVATGFIAARLVSGGLSRWRGRARGGRPIIYIVEKLSGYGLVVAGFFVALSTLGIDLTSLAVFAGALGVGVGLGLQGIVREFVSGLVLIFDPHVHVGDFIELENGVRGVIVEVGPRASRLRTNDGLNVVIPNSKLIESQVINWTLKGGTRRIHVPFSVAYGVDKALVRDVVIQAARATPFTLPETEDRKTQVWLIGFGDSALNFELVVWPTFDAVKRPAAMHAAYTWAIEDALRSAQIEVPYPQMDVRVRSLFGQEGGEAFTALGLKAGSAHEPAPHPVVETKNDAADALVADVEREARERLTQDRE</sequence>
<dbReference type="InterPro" id="IPR006685">
    <property type="entry name" value="MscS_channel_2nd"/>
</dbReference>
<name>A0ABW6CPS9_9CAUL</name>
<dbReference type="RefSeq" id="WP_304781068.1">
    <property type="nucleotide sequence ID" value="NZ_JAOTJD010000026.1"/>
</dbReference>
<keyword evidence="12" id="KW-1185">Reference proteome</keyword>
<feature type="transmembrane region" description="Helical" evidence="7">
    <location>
        <begin position="90"/>
        <end position="108"/>
    </location>
</feature>
<evidence type="ECO:0000313" key="12">
    <source>
        <dbReference type="Proteomes" id="UP001598130"/>
    </source>
</evidence>
<comment type="similarity">
    <text evidence="2">Belongs to the MscS (TC 1.A.23) family.</text>
</comment>
<keyword evidence="6 7" id="KW-0472">Membrane</keyword>
<dbReference type="Gene3D" id="3.30.70.100">
    <property type="match status" value="1"/>
</dbReference>
<keyword evidence="5 7" id="KW-1133">Transmembrane helix</keyword>
<evidence type="ECO:0000256" key="7">
    <source>
        <dbReference type="SAM" id="Phobius"/>
    </source>
</evidence>
<evidence type="ECO:0000256" key="5">
    <source>
        <dbReference type="ARBA" id="ARBA00022989"/>
    </source>
</evidence>
<evidence type="ECO:0000256" key="6">
    <source>
        <dbReference type="ARBA" id="ARBA00023136"/>
    </source>
</evidence>
<dbReference type="InterPro" id="IPR010920">
    <property type="entry name" value="LSM_dom_sf"/>
</dbReference>
<dbReference type="PANTHER" id="PTHR30347:SF1">
    <property type="entry name" value="MECHANOSENSITIVE CHANNEL MSCK"/>
    <property type="match status" value="1"/>
</dbReference>
<evidence type="ECO:0000259" key="10">
    <source>
        <dbReference type="Pfam" id="PF21088"/>
    </source>
</evidence>
<dbReference type="Proteomes" id="UP001598130">
    <property type="component" value="Unassembled WGS sequence"/>
</dbReference>
<dbReference type="InterPro" id="IPR052702">
    <property type="entry name" value="MscS-like_channel"/>
</dbReference>
<comment type="subcellular location">
    <subcellularLocation>
        <location evidence="1">Cell membrane</location>
        <topology evidence="1">Multi-pass membrane protein</topology>
    </subcellularLocation>
</comment>
<dbReference type="SUPFAM" id="SSF82861">
    <property type="entry name" value="Mechanosensitive channel protein MscS (YggB), transmembrane region"/>
    <property type="match status" value="1"/>
</dbReference>
<evidence type="ECO:0000256" key="2">
    <source>
        <dbReference type="ARBA" id="ARBA00008017"/>
    </source>
</evidence>
<dbReference type="Pfam" id="PF00924">
    <property type="entry name" value="MS_channel_2nd"/>
    <property type="match status" value="1"/>
</dbReference>
<keyword evidence="4 7" id="KW-0812">Transmembrane</keyword>
<dbReference type="Gene3D" id="2.30.30.60">
    <property type="match status" value="1"/>
</dbReference>
<feature type="domain" description="Mechanosensitive ion channel MscS C-terminal" evidence="9">
    <location>
        <begin position="183"/>
        <end position="268"/>
    </location>
</feature>
<keyword evidence="3" id="KW-1003">Cell membrane</keyword>
<evidence type="ECO:0000256" key="1">
    <source>
        <dbReference type="ARBA" id="ARBA00004651"/>
    </source>
</evidence>
<feature type="transmembrane region" description="Helical" evidence="7">
    <location>
        <begin position="24"/>
        <end position="45"/>
    </location>
</feature>
<organism evidence="11 12">
    <name type="scientific">Phenylobacterium ferrooxidans</name>
    <dbReference type="NCBI Taxonomy" id="2982689"/>
    <lineage>
        <taxon>Bacteria</taxon>
        <taxon>Pseudomonadati</taxon>
        <taxon>Pseudomonadota</taxon>
        <taxon>Alphaproteobacteria</taxon>
        <taxon>Caulobacterales</taxon>
        <taxon>Caulobacteraceae</taxon>
        <taxon>Phenylobacterium</taxon>
    </lineage>
</organism>
<dbReference type="SUPFAM" id="SSF50182">
    <property type="entry name" value="Sm-like ribonucleoproteins"/>
    <property type="match status" value="1"/>
</dbReference>
<protein>
    <submittedName>
        <fullName evidence="11">Mechanosensitive ion channel</fullName>
    </submittedName>
</protein>
<evidence type="ECO:0000256" key="4">
    <source>
        <dbReference type="ARBA" id="ARBA00022692"/>
    </source>
</evidence>
<feature type="domain" description="Mechanosensitive ion channel transmembrane helices 2/3" evidence="10">
    <location>
        <begin position="68"/>
        <end position="105"/>
    </location>
</feature>
<dbReference type="Pfam" id="PF21082">
    <property type="entry name" value="MS_channel_3rd"/>
    <property type="match status" value="1"/>
</dbReference>
<dbReference type="SUPFAM" id="SSF82689">
    <property type="entry name" value="Mechanosensitive channel protein MscS (YggB), C-terminal domain"/>
    <property type="match status" value="1"/>
</dbReference>
<dbReference type="EMBL" id="JAOTJD010000026">
    <property type="protein sequence ID" value="MFD3265073.1"/>
    <property type="molecule type" value="Genomic_DNA"/>
</dbReference>
<accession>A0ABW6CPS9</accession>
<dbReference type="Gene3D" id="1.10.287.1260">
    <property type="match status" value="1"/>
</dbReference>
<reference evidence="11 12" key="1">
    <citation type="submission" date="2022-09" db="EMBL/GenBank/DDBJ databases">
        <title>New species of Phenylobacterium.</title>
        <authorList>
            <person name="Mieszkin S."/>
        </authorList>
    </citation>
    <scope>NUCLEOTIDE SEQUENCE [LARGE SCALE GENOMIC DNA]</scope>
    <source>
        <strain evidence="11 12">HK31-G</strain>
    </source>
</reference>
<dbReference type="InterPro" id="IPR023408">
    <property type="entry name" value="MscS_beta-dom_sf"/>
</dbReference>
<evidence type="ECO:0000256" key="3">
    <source>
        <dbReference type="ARBA" id="ARBA00022475"/>
    </source>
</evidence>
<feature type="domain" description="Mechanosensitive ion channel MscS" evidence="8">
    <location>
        <begin position="107"/>
        <end position="173"/>
    </location>
</feature>
<feature type="transmembrane region" description="Helical" evidence="7">
    <location>
        <begin position="65"/>
        <end position="84"/>
    </location>
</feature>
<dbReference type="InterPro" id="IPR049278">
    <property type="entry name" value="MS_channel_C"/>
</dbReference>
<evidence type="ECO:0000259" key="8">
    <source>
        <dbReference type="Pfam" id="PF00924"/>
    </source>
</evidence>
<dbReference type="PANTHER" id="PTHR30347">
    <property type="entry name" value="POTASSIUM CHANNEL RELATED"/>
    <property type="match status" value="1"/>
</dbReference>
<gene>
    <name evidence="11" type="ORF">OCL97_14020</name>
</gene>
<dbReference type="InterPro" id="IPR011066">
    <property type="entry name" value="MscS_channel_C_sf"/>
</dbReference>
<dbReference type="InterPro" id="IPR049142">
    <property type="entry name" value="MS_channel_1st"/>
</dbReference>
<evidence type="ECO:0000259" key="9">
    <source>
        <dbReference type="Pfam" id="PF21082"/>
    </source>
</evidence>
<proteinExistence type="inferred from homology"/>
<dbReference type="InterPro" id="IPR011014">
    <property type="entry name" value="MscS_channel_TM-2"/>
</dbReference>
<dbReference type="Pfam" id="PF21088">
    <property type="entry name" value="MS_channel_1st"/>
    <property type="match status" value="1"/>
</dbReference>
<comment type="caution">
    <text evidence="11">The sequence shown here is derived from an EMBL/GenBank/DDBJ whole genome shotgun (WGS) entry which is preliminary data.</text>
</comment>
<evidence type="ECO:0000313" key="11">
    <source>
        <dbReference type="EMBL" id="MFD3265073.1"/>
    </source>
</evidence>